<sequence length="69" mass="7755">MDQNQKVCPKCNSREKVVKIVYGKPGAVLIEQADRKEVFLGGCRISENPEKCLDFSFLSSNLAKSYSKE</sequence>
<dbReference type="KEGG" id="tet:TTHERM_00343470"/>
<dbReference type="InParanoid" id="I7LVF8"/>
<dbReference type="HOGENOM" id="CLU_193687_1_0_1"/>
<dbReference type="Proteomes" id="UP000009168">
    <property type="component" value="Unassembled WGS sequence"/>
</dbReference>
<gene>
    <name evidence="1" type="ORF">TTHERM_00343470</name>
</gene>
<evidence type="ECO:0000313" key="2">
    <source>
        <dbReference type="Proteomes" id="UP000009168"/>
    </source>
</evidence>
<dbReference type="OrthoDB" id="548559at2759"/>
<name>I7LVF8_TETTS</name>
<reference evidence="2" key="1">
    <citation type="journal article" date="2006" name="PLoS Biol.">
        <title>Macronuclear genome sequence of the ciliate Tetrahymena thermophila, a model eukaryote.</title>
        <authorList>
            <person name="Eisen J.A."/>
            <person name="Coyne R.S."/>
            <person name="Wu M."/>
            <person name="Wu D."/>
            <person name="Thiagarajan M."/>
            <person name="Wortman J.R."/>
            <person name="Badger J.H."/>
            <person name="Ren Q."/>
            <person name="Amedeo P."/>
            <person name="Jones K.M."/>
            <person name="Tallon L.J."/>
            <person name="Delcher A.L."/>
            <person name="Salzberg S.L."/>
            <person name="Silva J.C."/>
            <person name="Haas B.J."/>
            <person name="Majoros W.H."/>
            <person name="Farzad M."/>
            <person name="Carlton J.M."/>
            <person name="Smith R.K. Jr."/>
            <person name="Garg J."/>
            <person name="Pearlman R.E."/>
            <person name="Karrer K.M."/>
            <person name="Sun L."/>
            <person name="Manning G."/>
            <person name="Elde N.C."/>
            <person name="Turkewitz A.P."/>
            <person name="Asai D.J."/>
            <person name="Wilkes D.E."/>
            <person name="Wang Y."/>
            <person name="Cai H."/>
            <person name="Collins K."/>
            <person name="Stewart B.A."/>
            <person name="Lee S.R."/>
            <person name="Wilamowska K."/>
            <person name="Weinberg Z."/>
            <person name="Ruzzo W.L."/>
            <person name="Wloga D."/>
            <person name="Gaertig J."/>
            <person name="Frankel J."/>
            <person name="Tsao C.-C."/>
            <person name="Gorovsky M.A."/>
            <person name="Keeling P.J."/>
            <person name="Waller R.F."/>
            <person name="Patron N.J."/>
            <person name="Cherry J.M."/>
            <person name="Stover N.A."/>
            <person name="Krieger C.J."/>
            <person name="del Toro C."/>
            <person name="Ryder H.F."/>
            <person name="Williamson S.C."/>
            <person name="Barbeau R.A."/>
            <person name="Hamilton E.P."/>
            <person name="Orias E."/>
        </authorList>
    </citation>
    <scope>NUCLEOTIDE SEQUENCE [LARGE SCALE GENOMIC DNA]</scope>
    <source>
        <strain evidence="2">SB210</strain>
    </source>
</reference>
<dbReference type="RefSeq" id="XP_001018393.1">
    <property type="nucleotide sequence ID" value="XM_001018393.1"/>
</dbReference>
<organism evidence="1 2">
    <name type="scientific">Tetrahymena thermophila (strain SB210)</name>
    <dbReference type="NCBI Taxonomy" id="312017"/>
    <lineage>
        <taxon>Eukaryota</taxon>
        <taxon>Sar</taxon>
        <taxon>Alveolata</taxon>
        <taxon>Ciliophora</taxon>
        <taxon>Intramacronucleata</taxon>
        <taxon>Oligohymenophorea</taxon>
        <taxon>Hymenostomatida</taxon>
        <taxon>Tetrahymenina</taxon>
        <taxon>Tetrahymenidae</taxon>
        <taxon>Tetrahymena</taxon>
    </lineage>
</organism>
<keyword evidence="2" id="KW-1185">Reference proteome</keyword>
<proteinExistence type="predicted"/>
<protein>
    <submittedName>
        <fullName evidence="1">Uncharacterized protein</fullName>
    </submittedName>
</protein>
<dbReference type="AlphaFoldDB" id="I7LVF8"/>
<evidence type="ECO:0000313" key="1">
    <source>
        <dbReference type="EMBL" id="EAR98148.1"/>
    </source>
</evidence>
<dbReference type="EMBL" id="GG662654">
    <property type="protein sequence ID" value="EAR98148.1"/>
    <property type="molecule type" value="Genomic_DNA"/>
</dbReference>
<accession>I7LVF8</accession>
<dbReference type="GeneID" id="7839053"/>